<evidence type="ECO:0000313" key="7">
    <source>
        <dbReference type="Proteomes" id="UP001224775"/>
    </source>
</evidence>
<comment type="caution">
    <text evidence="6">The sequence shown here is derived from an EMBL/GenBank/DDBJ whole genome shotgun (WGS) entry which is preliminary data.</text>
</comment>
<name>A0AAD8YDN1_9STRA</name>
<keyword evidence="1" id="KW-0611">Plant defense</keyword>
<dbReference type="Pfam" id="PF00182">
    <property type="entry name" value="Glyco_hydro_19"/>
    <property type="match status" value="1"/>
</dbReference>
<feature type="region of interest" description="Disordered" evidence="3">
    <location>
        <begin position="390"/>
        <end position="410"/>
    </location>
</feature>
<dbReference type="SUPFAM" id="SSF53955">
    <property type="entry name" value="Lysozyme-like"/>
    <property type="match status" value="1"/>
</dbReference>
<dbReference type="GO" id="GO:0006952">
    <property type="term" value="P:defense response"/>
    <property type="evidence" value="ECO:0007669"/>
    <property type="project" value="UniProtKB-KW"/>
</dbReference>
<evidence type="ECO:0000256" key="3">
    <source>
        <dbReference type="SAM" id="MobiDB-lite"/>
    </source>
</evidence>
<dbReference type="GO" id="GO:0016998">
    <property type="term" value="P:cell wall macromolecule catabolic process"/>
    <property type="evidence" value="ECO:0007669"/>
    <property type="project" value="InterPro"/>
</dbReference>
<organism evidence="6 7">
    <name type="scientific">Skeletonema marinoi</name>
    <dbReference type="NCBI Taxonomy" id="267567"/>
    <lineage>
        <taxon>Eukaryota</taxon>
        <taxon>Sar</taxon>
        <taxon>Stramenopiles</taxon>
        <taxon>Ochrophyta</taxon>
        <taxon>Bacillariophyta</taxon>
        <taxon>Coscinodiscophyceae</taxon>
        <taxon>Thalassiosirophycidae</taxon>
        <taxon>Thalassiosirales</taxon>
        <taxon>Skeletonemataceae</taxon>
        <taxon>Skeletonema</taxon>
        <taxon>Skeletonema marinoi-dohrnii complex</taxon>
    </lineage>
</organism>
<evidence type="ECO:0000256" key="2">
    <source>
        <dbReference type="ARBA" id="ARBA00023157"/>
    </source>
</evidence>
<dbReference type="InterPro" id="IPR000726">
    <property type="entry name" value="Glyco_hydro_19_cat"/>
</dbReference>
<sequence length="450" mass="49865">MALKMRIMLLLLAPLASAQDLSCVGCIGGTKKCIGDTTIQMLEDDDCVPCLKRSGKWTWPCNVEDLCWCWDSSKPKYKPALTSGLEPALTKPCDIFTEEMFDKIAPNAVHPYTYEGLCDTIEMLNERYDEKIFMMGTLQQQKQEWAAFLGHTTHESAQYTASREALVCARTVEKNAGTFCKPCDNNNFDWENRYCEVSLVANGQFYEDYCDKIVTPPYGCVCGPTTEVDSENLSGLINPNAVFFGRGAIQLSWNSNYIKASYVLAESADTLCTQPDLVATEPKYAWGTALWFWMFSTPSPGEQTNCHIKALEGSFGSTLRIINGGLECPPDAYGYHAEAVVTRLRYYCIAATVMEVRLMDFNGCEGLGDAFDRCVKTGFCPECNDHHGNPTMEPSLAPAPRMPTPKPTEWGSWRGEDWLTTMTRGNSAVKSVSSLFGSLTIPMAVALVVV</sequence>
<keyword evidence="6" id="KW-0326">Glycosidase</keyword>
<keyword evidence="2" id="KW-1015">Disulfide bond</keyword>
<dbReference type="Gene3D" id="1.10.530.10">
    <property type="match status" value="1"/>
</dbReference>
<feature type="domain" description="Glycoside hydrolase family 19 catalytic" evidence="5">
    <location>
        <begin position="236"/>
        <end position="353"/>
    </location>
</feature>
<dbReference type="EC" id="3.2.1.14" evidence="6"/>
<dbReference type="EMBL" id="JATAAI010000008">
    <property type="protein sequence ID" value="KAK1743674.1"/>
    <property type="molecule type" value="Genomic_DNA"/>
</dbReference>
<feature type="signal peptide" evidence="4">
    <location>
        <begin position="1"/>
        <end position="18"/>
    </location>
</feature>
<feature type="chain" id="PRO_5042265367" evidence="4">
    <location>
        <begin position="19"/>
        <end position="450"/>
    </location>
</feature>
<evidence type="ECO:0000313" key="6">
    <source>
        <dbReference type="EMBL" id="KAK1743674.1"/>
    </source>
</evidence>
<protein>
    <submittedName>
        <fullName evidence="6">Chitinase</fullName>
        <ecNumber evidence="6">3.2.1.14</ecNumber>
    </submittedName>
</protein>
<evidence type="ECO:0000256" key="1">
    <source>
        <dbReference type="ARBA" id="ARBA00022821"/>
    </source>
</evidence>
<dbReference type="GO" id="GO:0008843">
    <property type="term" value="F:endochitinase activity"/>
    <property type="evidence" value="ECO:0007669"/>
    <property type="project" value="UniProtKB-EC"/>
</dbReference>
<dbReference type="PANTHER" id="PTHR22595:SF79">
    <property type="entry name" value="CHITINASE 12"/>
    <property type="match status" value="1"/>
</dbReference>
<evidence type="ECO:0000256" key="4">
    <source>
        <dbReference type="SAM" id="SignalP"/>
    </source>
</evidence>
<keyword evidence="7" id="KW-1185">Reference proteome</keyword>
<dbReference type="CDD" id="cd00325">
    <property type="entry name" value="chitinase_GH19"/>
    <property type="match status" value="1"/>
</dbReference>
<dbReference type="GO" id="GO:0006032">
    <property type="term" value="P:chitin catabolic process"/>
    <property type="evidence" value="ECO:0007669"/>
    <property type="project" value="InterPro"/>
</dbReference>
<proteinExistence type="predicted"/>
<dbReference type="Proteomes" id="UP001224775">
    <property type="component" value="Unassembled WGS sequence"/>
</dbReference>
<dbReference type="InterPro" id="IPR023346">
    <property type="entry name" value="Lysozyme-like_dom_sf"/>
</dbReference>
<accession>A0AAD8YDN1</accession>
<gene>
    <name evidence="6" type="ORF">QTG54_005271</name>
</gene>
<dbReference type="AlphaFoldDB" id="A0AAD8YDN1"/>
<dbReference type="PANTHER" id="PTHR22595">
    <property type="entry name" value="CHITINASE-RELATED"/>
    <property type="match status" value="1"/>
</dbReference>
<keyword evidence="6" id="KW-0378">Hydrolase</keyword>
<keyword evidence="4" id="KW-0732">Signal</keyword>
<reference evidence="6" key="1">
    <citation type="submission" date="2023-06" db="EMBL/GenBank/DDBJ databases">
        <title>Survivors Of The Sea: Transcriptome response of Skeletonema marinoi to long-term dormancy.</title>
        <authorList>
            <person name="Pinder M.I.M."/>
            <person name="Kourtchenko O."/>
            <person name="Robertson E.K."/>
            <person name="Larsson T."/>
            <person name="Maumus F."/>
            <person name="Osuna-Cruz C.M."/>
            <person name="Vancaester E."/>
            <person name="Stenow R."/>
            <person name="Vandepoele K."/>
            <person name="Ploug H."/>
            <person name="Bruchert V."/>
            <person name="Godhe A."/>
            <person name="Topel M."/>
        </authorList>
    </citation>
    <scope>NUCLEOTIDE SEQUENCE</scope>
    <source>
        <strain evidence="6">R05AC</strain>
    </source>
</reference>
<evidence type="ECO:0000259" key="5">
    <source>
        <dbReference type="Pfam" id="PF00182"/>
    </source>
</evidence>